<evidence type="ECO:0000256" key="10">
    <source>
        <dbReference type="ARBA" id="ARBA00037927"/>
    </source>
</evidence>
<evidence type="ECO:0000313" key="17">
    <source>
        <dbReference type="EMBL" id="TPX46732.1"/>
    </source>
</evidence>
<keyword evidence="5 13" id="KW-0274">FAD</keyword>
<comment type="pathway">
    <text evidence="10">Amino-acid metabolism; tryptophan metabolism.</text>
</comment>
<comment type="similarity">
    <text evidence="3 13">Belongs to the acyl-CoA dehydrogenase family.</text>
</comment>
<dbReference type="GO" id="GO:0050660">
    <property type="term" value="F:flavin adenine dinucleotide binding"/>
    <property type="evidence" value="ECO:0007669"/>
    <property type="project" value="InterPro"/>
</dbReference>
<dbReference type="InterPro" id="IPR052033">
    <property type="entry name" value="Glutaryl-CoA_DH_mitochondrial"/>
</dbReference>
<dbReference type="InterPro" id="IPR006089">
    <property type="entry name" value="Acyl-CoA_DH_CS"/>
</dbReference>
<dbReference type="Pfam" id="PF00441">
    <property type="entry name" value="Acyl-CoA_dh_1"/>
    <property type="match status" value="1"/>
</dbReference>
<dbReference type="Gene3D" id="1.10.540.10">
    <property type="entry name" value="Acyl-CoA dehydrogenase/oxidase, N-terminal domain"/>
    <property type="match status" value="1"/>
</dbReference>
<evidence type="ECO:0000256" key="13">
    <source>
        <dbReference type="RuleBase" id="RU362125"/>
    </source>
</evidence>
<keyword evidence="8" id="KW-0496">Mitochondrion</keyword>
<dbReference type="InterPro" id="IPR046373">
    <property type="entry name" value="Acyl-CoA_Oxase/DH_mid-dom_sf"/>
</dbReference>
<proteinExistence type="inferred from homology"/>
<evidence type="ECO:0000256" key="7">
    <source>
        <dbReference type="ARBA" id="ARBA00023002"/>
    </source>
</evidence>
<evidence type="ECO:0000259" key="15">
    <source>
        <dbReference type="Pfam" id="PF02770"/>
    </source>
</evidence>
<gene>
    <name evidence="17" type="ORF">SeLEV6574_g03064</name>
    <name evidence="18" type="ORF">SeMB42_g00925</name>
</gene>
<dbReference type="InterPro" id="IPR009075">
    <property type="entry name" value="AcylCo_DH/oxidase_C"/>
</dbReference>
<dbReference type="InterPro" id="IPR006091">
    <property type="entry name" value="Acyl-CoA_Oxase/DH_mid-dom"/>
</dbReference>
<dbReference type="PROSITE" id="PS00072">
    <property type="entry name" value="ACYL_COA_DH_1"/>
    <property type="match status" value="1"/>
</dbReference>
<evidence type="ECO:0000256" key="2">
    <source>
        <dbReference type="ARBA" id="ARBA00004305"/>
    </source>
</evidence>
<evidence type="ECO:0000256" key="4">
    <source>
        <dbReference type="ARBA" id="ARBA00022630"/>
    </source>
</evidence>
<keyword evidence="6" id="KW-0809">Transit peptide</keyword>
<evidence type="ECO:0000313" key="20">
    <source>
        <dbReference type="Proteomes" id="UP000320475"/>
    </source>
</evidence>
<feature type="domain" description="Acyl-CoA oxidase/dehydrogenase middle" evidence="15">
    <location>
        <begin position="183"/>
        <end position="278"/>
    </location>
</feature>
<name>A0A507D5F8_9FUNG</name>
<evidence type="ECO:0000313" key="18">
    <source>
        <dbReference type="EMBL" id="TPX53225.1"/>
    </source>
</evidence>
<evidence type="ECO:0000256" key="8">
    <source>
        <dbReference type="ARBA" id="ARBA00023128"/>
    </source>
</evidence>
<dbReference type="EMBL" id="QEAN01000020">
    <property type="protein sequence ID" value="TPX53225.1"/>
    <property type="molecule type" value="Genomic_DNA"/>
</dbReference>
<dbReference type="OrthoDB" id="435240at2759"/>
<evidence type="ECO:0000256" key="12">
    <source>
        <dbReference type="ARBA" id="ARBA00049493"/>
    </source>
</evidence>
<comment type="caution">
    <text evidence="17">The sequence shown here is derived from an EMBL/GenBank/DDBJ whole genome shotgun (WGS) entry which is preliminary data.</text>
</comment>
<evidence type="ECO:0000256" key="6">
    <source>
        <dbReference type="ARBA" id="ARBA00022946"/>
    </source>
</evidence>
<dbReference type="AlphaFoldDB" id="A0A507D5F8"/>
<dbReference type="GO" id="GO:0005759">
    <property type="term" value="C:mitochondrial matrix"/>
    <property type="evidence" value="ECO:0007669"/>
    <property type="project" value="UniProtKB-SubCell"/>
</dbReference>
<keyword evidence="7 13" id="KW-0560">Oxidoreductase</keyword>
<dbReference type="GO" id="GO:0004361">
    <property type="term" value="F:glutaryl-CoA dehydrogenase activity"/>
    <property type="evidence" value="ECO:0007669"/>
    <property type="project" value="UniProtKB-EC"/>
</dbReference>
<accession>A0A507D5F8</accession>
<organism evidence="17 20">
    <name type="scientific">Synchytrium endobioticum</name>
    <dbReference type="NCBI Taxonomy" id="286115"/>
    <lineage>
        <taxon>Eukaryota</taxon>
        <taxon>Fungi</taxon>
        <taxon>Fungi incertae sedis</taxon>
        <taxon>Chytridiomycota</taxon>
        <taxon>Chytridiomycota incertae sedis</taxon>
        <taxon>Chytridiomycetes</taxon>
        <taxon>Synchytriales</taxon>
        <taxon>Synchytriaceae</taxon>
        <taxon>Synchytrium</taxon>
    </lineage>
</organism>
<evidence type="ECO:0000256" key="9">
    <source>
        <dbReference type="ARBA" id="ARBA00037899"/>
    </source>
</evidence>
<feature type="domain" description="Acyl-CoA dehydrogenase/oxidase C-terminal" evidence="14">
    <location>
        <begin position="294"/>
        <end position="436"/>
    </location>
</feature>
<evidence type="ECO:0000256" key="3">
    <source>
        <dbReference type="ARBA" id="ARBA00009347"/>
    </source>
</evidence>
<dbReference type="GO" id="GO:0046949">
    <property type="term" value="P:fatty-acyl-CoA biosynthetic process"/>
    <property type="evidence" value="ECO:0007669"/>
    <property type="project" value="TreeGrafter"/>
</dbReference>
<protein>
    <recommendedName>
        <fullName evidence="11">glutaryl-CoA dehydrogenase (ETF)</fullName>
        <ecNumber evidence="11">1.3.8.6</ecNumber>
    </recommendedName>
</protein>
<evidence type="ECO:0000256" key="1">
    <source>
        <dbReference type="ARBA" id="ARBA00001974"/>
    </source>
</evidence>
<sequence>MVTARATRSLLHTVARNSISTTSTRNADTALRTLNTGPPLKPKGQPKFAKFSWEDPFDIESQFTDEEKMVRDTAHDYAQSQLMPRIIEANRHESGHEAFKTEIFPALGKLGLLGPQLNGYGCSGVSSPAYGLINRELERVDSSYRSMMSIQSSLTMPAIYMWGTEAQKDHFLWGMAKGEIIGAFGLTEPNAGSDPGSMETYAKKAPGGGYQIYGSKTWISHAPIADLFVCWAKSQWDGKIRGFLIDGSQRGRGFETPKIRGKMALRASPTGMMMMDGVHVPEDMVLQVEGLKGPFSSLNNARMGISWGCLGSAEFCMKHAREYVLNRKQFGQPLARYQLIQKKLADALQEISIALQATLRVARLKDEGRLAPEMLSIIKRNNTQKSLDIARACRDMLGGNGVVDEYHIIRHVMNLEAVNTYEGTQDVHGLVLGRQITGLSAF</sequence>
<dbReference type="GO" id="GO:0005743">
    <property type="term" value="C:mitochondrial inner membrane"/>
    <property type="evidence" value="ECO:0007669"/>
    <property type="project" value="TreeGrafter"/>
</dbReference>
<comment type="subcellular location">
    <subcellularLocation>
        <location evidence="2">Mitochondrion matrix</location>
    </subcellularLocation>
</comment>
<dbReference type="GO" id="GO:0033539">
    <property type="term" value="P:fatty acid beta-oxidation using acyl-CoA dehydrogenase"/>
    <property type="evidence" value="ECO:0007669"/>
    <property type="project" value="TreeGrafter"/>
</dbReference>
<evidence type="ECO:0000313" key="19">
    <source>
        <dbReference type="Proteomes" id="UP000317494"/>
    </source>
</evidence>
<dbReference type="Gene3D" id="2.40.110.10">
    <property type="entry name" value="Butyryl-CoA Dehydrogenase, subunit A, domain 2"/>
    <property type="match status" value="1"/>
</dbReference>
<comment type="cofactor">
    <cofactor evidence="1 13">
        <name>FAD</name>
        <dbReference type="ChEBI" id="CHEBI:57692"/>
    </cofactor>
</comment>
<dbReference type="Pfam" id="PF02770">
    <property type="entry name" value="Acyl-CoA_dh_M"/>
    <property type="match status" value="1"/>
</dbReference>
<dbReference type="InterPro" id="IPR036250">
    <property type="entry name" value="AcylCo_DH-like_C"/>
</dbReference>
<comment type="catalytic activity">
    <reaction evidence="12">
        <text>glutaryl-CoA + oxidized [electron-transfer flavoprotein] + 2 H(+) = (2E)-butenoyl-CoA + reduced [electron-transfer flavoprotein] + CO2</text>
        <dbReference type="Rhea" id="RHEA:13389"/>
        <dbReference type="Rhea" id="RHEA-COMP:10685"/>
        <dbReference type="Rhea" id="RHEA-COMP:10686"/>
        <dbReference type="ChEBI" id="CHEBI:15378"/>
        <dbReference type="ChEBI" id="CHEBI:16526"/>
        <dbReference type="ChEBI" id="CHEBI:57332"/>
        <dbReference type="ChEBI" id="CHEBI:57378"/>
        <dbReference type="ChEBI" id="CHEBI:57692"/>
        <dbReference type="ChEBI" id="CHEBI:58307"/>
        <dbReference type="EC" id="1.3.8.6"/>
    </reaction>
</comment>
<dbReference type="VEuPathDB" id="FungiDB:SeMB42_g00925"/>
<dbReference type="GO" id="GO:0000062">
    <property type="term" value="F:fatty-acyl-CoA binding"/>
    <property type="evidence" value="ECO:0007669"/>
    <property type="project" value="TreeGrafter"/>
</dbReference>
<keyword evidence="4 13" id="KW-0285">Flavoprotein</keyword>
<dbReference type="SUPFAM" id="SSF56645">
    <property type="entry name" value="Acyl-CoA dehydrogenase NM domain-like"/>
    <property type="match status" value="1"/>
</dbReference>
<dbReference type="Pfam" id="PF02771">
    <property type="entry name" value="Acyl-CoA_dh_N"/>
    <property type="match status" value="1"/>
</dbReference>
<dbReference type="PANTHER" id="PTHR42807">
    <property type="entry name" value="GLUTARYL-COA DEHYDROGENASE, MITOCHONDRIAL"/>
    <property type="match status" value="1"/>
</dbReference>
<dbReference type="Gene3D" id="1.20.140.10">
    <property type="entry name" value="Butyryl-CoA Dehydrogenase, subunit A, domain 3"/>
    <property type="match status" value="1"/>
</dbReference>
<dbReference type="STRING" id="286115.A0A507D5F8"/>
<dbReference type="EC" id="1.3.8.6" evidence="11"/>
<dbReference type="Proteomes" id="UP000317494">
    <property type="component" value="Unassembled WGS sequence"/>
</dbReference>
<comment type="pathway">
    <text evidence="9">Amino-acid metabolism; lysine degradation.</text>
</comment>
<dbReference type="PANTHER" id="PTHR42807:SF1">
    <property type="entry name" value="GLUTARYL-COA DEHYDROGENASE, MITOCHONDRIAL"/>
    <property type="match status" value="1"/>
</dbReference>
<evidence type="ECO:0000256" key="5">
    <source>
        <dbReference type="ARBA" id="ARBA00022827"/>
    </source>
</evidence>
<evidence type="ECO:0000259" key="14">
    <source>
        <dbReference type="Pfam" id="PF00441"/>
    </source>
</evidence>
<reference evidence="19 20" key="1">
    <citation type="journal article" date="2019" name="Sci. Rep.">
        <title>Comparative genomics of chytrid fungi reveal insights into the obligate biotrophic and pathogenic lifestyle of Synchytrium endobioticum.</title>
        <authorList>
            <person name="van de Vossenberg B.T.L.H."/>
            <person name="Warris S."/>
            <person name="Nguyen H.D.T."/>
            <person name="van Gent-Pelzer M.P.E."/>
            <person name="Joly D.L."/>
            <person name="van de Geest H.C."/>
            <person name="Bonants P.J.M."/>
            <person name="Smith D.S."/>
            <person name="Levesque C.A."/>
            <person name="van der Lee T.A.J."/>
        </authorList>
    </citation>
    <scope>NUCLEOTIDE SEQUENCE [LARGE SCALE GENOMIC DNA]</scope>
    <source>
        <strain evidence="17 20">LEV6574</strain>
        <strain evidence="18 19">MB42</strain>
    </source>
</reference>
<dbReference type="EMBL" id="QEAM01000096">
    <property type="protein sequence ID" value="TPX46732.1"/>
    <property type="molecule type" value="Genomic_DNA"/>
</dbReference>
<dbReference type="PROSITE" id="PS00073">
    <property type="entry name" value="ACYL_COA_DH_2"/>
    <property type="match status" value="1"/>
</dbReference>
<dbReference type="Proteomes" id="UP000320475">
    <property type="component" value="Unassembled WGS sequence"/>
</dbReference>
<keyword evidence="19" id="KW-1185">Reference proteome</keyword>
<evidence type="ECO:0000256" key="11">
    <source>
        <dbReference type="ARBA" id="ARBA00039033"/>
    </source>
</evidence>
<dbReference type="SUPFAM" id="SSF47203">
    <property type="entry name" value="Acyl-CoA dehydrogenase C-terminal domain-like"/>
    <property type="match status" value="1"/>
</dbReference>
<dbReference type="InterPro" id="IPR037069">
    <property type="entry name" value="AcylCoA_DH/ox_N_sf"/>
</dbReference>
<evidence type="ECO:0000259" key="16">
    <source>
        <dbReference type="Pfam" id="PF02771"/>
    </source>
</evidence>
<feature type="domain" description="Acyl-CoA dehydrogenase/oxidase N-terminal" evidence="16">
    <location>
        <begin position="64"/>
        <end position="179"/>
    </location>
</feature>
<dbReference type="InterPro" id="IPR009100">
    <property type="entry name" value="AcylCoA_DH/oxidase_NM_dom_sf"/>
</dbReference>
<dbReference type="InterPro" id="IPR013786">
    <property type="entry name" value="AcylCoA_DH/ox_N"/>
</dbReference>